<dbReference type="Pfam" id="PF13439">
    <property type="entry name" value="Glyco_transf_4"/>
    <property type="match status" value="1"/>
</dbReference>
<dbReference type="RefSeq" id="WP_237485882.1">
    <property type="nucleotide sequence ID" value="NZ_CAKLCM010000003.1"/>
</dbReference>
<keyword evidence="3" id="KW-0328">Glycosyltransferase</keyword>
<dbReference type="CDD" id="cd03811">
    <property type="entry name" value="GT4_GT28_WabH-like"/>
    <property type="match status" value="1"/>
</dbReference>
<sequence length="372" mass="40976">MTTPIKLAIVLHDLRGGGAEKMMVRLANELAEGGDHIDLVLLTERGVTEKHVSSKVNIIDLNAPRTMTSVPRLVKYLKQSRPDRVLSALTHVNVIATIACLLTGMLKQLHTSERNAFSRDKLVNSDLSVKLAYFLAPYFYRWQPNPVIAVSQGVADELVRDTVVRESDTVTAPNPVLDNNFVDKQYSDSQHPWLANRHKPIIVAVGRLAEQKGFDVLIDAMAMVRKQMDCCLIIFGEGEDRAKLEDQVKQLQLGNNVDLPGYSSDVLTEMANADLFVLSSRFEGSPNVLVEAMSTGVAVIATDCPYGPDEILDGGQIGPLTKMENAENLAGAIVEQLSQEDTKRSLRLARAQTYTSQNASVRYRHLIVEAIG</sequence>
<dbReference type="GO" id="GO:0016757">
    <property type="term" value="F:glycosyltransferase activity"/>
    <property type="evidence" value="ECO:0007669"/>
    <property type="project" value="UniProtKB-KW"/>
</dbReference>
<keyword evidence="3" id="KW-0808">Transferase</keyword>
<dbReference type="InterPro" id="IPR028098">
    <property type="entry name" value="Glyco_trans_4-like_N"/>
</dbReference>
<dbReference type="Gene3D" id="3.40.50.2000">
    <property type="entry name" value="Glycogen Phosphorylase B"/>
    <property type="match status" value="2"/>
</dbReference>
<name>A0ABN8DL59_9VIBR</name>
<evidence type="ECO:0000313" key="3">
    <source>
        <dbReference type="EMBL" id="CAH0529056.1"/>
    </source>
</evidence>
<dbReference type="PANTHER" id="PTHR12526:SF638">
    <property type="entry name" value="SPORE COAT PROTEIN SA"/>
    <property type="match status" value="1"/>
</dbReference>
<keyword evidence="4" id="KW-1185">Reference proteome</keyword>
<dbReference type="PANTHER" id="PTHR12526">
    <property type="entry name" value="GLYCOSYLTRANSFERASE"/>
    <property type="match status" value="1"/>
</dbReference>
<feature type="domain" description="Glycosyl transferase family 1" evidence="1">
    <location>
        <begin position="194"/>
        <end position="346"/>
    </location>
</feature>
<feature type="domain" description="Glycosyltransferase subfamily 4-like N-terminal" evidence="2">
    <location>
        <begin position="17"/>
        <end position="176"/>
    </location>
</feature>
<gene>
    <name evidence="3" type="primary">pglJ</name>
    <name evidence="3" type="ORF">VHP8226_03028</name>
</gene>
<protein>
    <submittedName>
        <fullName evidence="3">N-acetylgalactosamine-N, N'-diacetylbacillosaminyl-diphospho-undecaprenol 4-alpha-N-acetylgalactosaminyltransferase</fullName>
        <ecNumber evidence="3">2.4.1.291</ecNumber>
    </submittedName>
</protein>
<proteinExistence type="predicted"/>
<dbReference type="Pfam" id="PF00534">
    <property type="entry name" value="Glycos_transf_1"/>
    <property type="match status" value="1"/>
</dbReference>
<accession>A0ABN8DL59</accession>
<dbReference type="EMBL" id="CAKLCM010000003">
    <property type="protein sequence ID" value="CAH0529056.1"/>
    <property type="molecule type" value="Genomic_DNA"/>
</dbReference>
<evidence type="ECO:0000259" key="2">
    <source>
        <dbReference type="Pfam" id="PF13439"/>
    </source>
</evidence>
<organism evidence="3 4">
    <name type="scientific">Vibrio hippocampi</name>
    <dbReference type="NCBI Taxonomy" id="654686"/>
    <lineage>
        <taxon>Bacteria</taxon>
        <taxon>Pseudomonadati</taxon>
        <taxon>Pseudomonadota</taxon>
        <taxon>Gammaproteobacteria</taxon>
        <taxon>Vibrionales</taxon>
        <taxon>Vibrionaceae</taxon>
        <taxon>Vibrio</taxon>
    </lineage>
</organism>
<comment type="caution">
    <text evidence="3">The sequence shown here is derived from an EMBL/GenBank/DDBJ whole genome shotgun (WGS) entry which is preliminary data.</text>
</comment>
<dbReference type="InterPro" id="IPR001296">
    <property type="entry name" value="Glyco_trans_1"/>
</dbReference>
<evidence type="ECO:0000313" key="4">
    <source>
        <dbReference type="Proteomes" id="UP000838160"/>
    </source>
</evidence>
<dbReference type="Proteomes" id="UP000838160">
    <property type="component" value="Unassembled WGS sequence"/>
</dbReference>
<dbReference type="SUPFAM" id="SSF53756">
    <property type="entry name" value="UDP-Glycosyltransferase/glycogen phosphorylase"/>
    <property type="match status" value="1"/>
</dbReference>
<dbReference type="EC" id="2.4.1.291" evidence="3"/>
<reference evidence="3" key="1">
    <citation type="submission" date="2021-12" db="EMBL/GenBank/DDBJ databases">
        <authorList>
            <person name="Rodrigo-Torres L."/>
            <person name="Arahal R. D."/>
            <person name="Lucena T."/>
        </authorList>
    </citation>
    <scope>NUCLEOTIDE SEQUENCE</scope>
    <source>
        <strain evidence="3">CECT 8226</strain>
    </source>
</reference>
<evidence type="ECO:0000259" key="1">
    <source>
        <dbReference type="Pfam" id="PF00534"/>
    </source>
</evidence>